<dbReference type="AlphaFoldDB" id="A0A853FQL7"/>
<evidence type="ECO:0000313" key="2">
    <source>
        <dbReference type="Proteomes" id="UP000559809"/>
    </source>
</evidence>
<keyword evidence="2" id="KW-1185">Reference proteome</keyword>
<protein>
    <submittedName>
        <fullName evidence="1">Uncharacterized protein</fullName>
    </submittedName>
</protein>
<dbReference type="EMBL" id="JACCEM010000001">
    <property type="protein sequence ID" value="NYT48045.1"/>
    <property type="molecule type" value="Genomic_DNA"/>
</dbReference>
<accession>A0A853FQL7</accession>
<sequence length="57" mass="5921">MKSTPTLLAPPAQTRIIRAVASSTAIETGQPIKELEALLKAQTSKYQQLSLAAAAAA</sequence>
<dbReference type="Proteomes" id="UP000559809">
    <property type="component" value="Unassembled WGS sequence"/>
</dbReference>
<proteinExistence type="predicted"/>
<evidence type="ECO:0000313" key="1">
    <source>
        <dbReference type="EMBL" id="NYT48045.1"/>
    </source>
</evidence>
<reference evidence="1 2" key="1">
    <citation type="submission" date="2020-07" db="EMBL/GenBank/DDBJ databases">
        <title>Taxonomic revisions and descriptions of new bacterial species based on genomic comparisons in the high-G+C-content subgroup of the family Alcaligenaceae.</title>
        <authorList>
            <person name="Szabo A."/>
            <person name="Felfoldi T."/>
        </authorList>
    </citation>
    <scope>NUCLEOTIDE SEQUENCE [LARGE SCALE GENOMIC DNA]</scope>
    <source>
        <strain evidence="1 2">LMG 24012</strain>
    </source>
</reference>
<name>A0A853FQL7_9BURK</name>
<gene>
    <name evidence="1" type="ORF">H0A72_01855</name>
</gene>
<organism evidence="1 2">
    <name type="scientific">Parapusillimonas granuli</name>
    <dbReference type="NCBI Taxonomy" id="380911"/>
    <lineage>
        <taxon>Bacteria</taxon>
        <taxon>Pseudomonadati</taxon>
        <taxon>Pseudomonadota</taxon>
        <taxon>Betaproteobacteria</taxon>
        <taxon>Burkholderiales</taxon>
        <taxon>Alcaligenaceae</taxon>
        <taxon>Parapusillimonas</taxon>
    </lineage>
</organism>
<dbReference type="RefSeq" id="WP_180153273.1">
    <property type="nucleotide sequence ID" value="NZ_JACCEM010000001.1"/>
</dbReference>
<comment type="caution">
    <text evidence="1">The sequence shown here is derived from an EMBL/GenBank/DDBJ whole genome shotgun (WGS) entry which is preliminary data.</text>
</comment>